<comment type="similarity">
    <text evidence="1">Belongs to the SH2B adapter family.</text>
</comment>
<dbReference type="InterPro" id="IPR036860">
    <property type="entry name" value="SH2_dom_sf"/>
</dbReference>
<accession>A0A7J7J9E7</accession>
<evidence type="ECO:0000259" key="4">
    <source>
        <dbReference type="PROSITE" id="PS50001"/>
    </source>
</evidence>
<evidence type="ECO:0000313" key="6">
    <source>
        <dbReference type="Proteomes" id="UP000593567"/>
    </source>
</evidence>
<dbReference type="PANTHER" id="PTHR10872:SF2">
    <property type="entry name" value="LNK, ISOFORM D"/>
    <property type="match status" value="1"/>
</dbReference>
<dbReference type="PANTHER" id="PTHR10872">
    <property type="entry name" value="SH2B ADAPTER PROTEIN"/>
    <property type="match status" value="1"/>
</dbReference>
<dbReference type="Proteomes" id="UP000593567">
    <property type="component" value="Unassembled WGS sequence"/>
</dbReference>
<dbReference type="InterPro" id="IPR000980">
    <property type="entry name" value="SH2"/>
</dbReference>
<proteinExistence type="inferred from homology"/>
<dbReference type="GO" id="GO:0035556">
    <property type="term" value="P:intracellular signal transduction"/>
    <property type="evidence" value="ECO:0007669"/>
    <property type="project" value="TreeGrafter"/>
</dbReference>
<keyword evidence="2" id="KW-0597">Phosphoprotein</keyword>
<organism evidence="5 6">
    <name type="scientific">Bugula neritina</name>
    <name type="common">Brown bryozoan</name>
    <name type="synonym">Sertularia neritina</name>
    <dbReference type="NCBI Taxonomy" id="10212"/>
    <lineage>
        <taxon>Eukaryota</taxon>
        <taxon>Metazoa</taxon>
        <taxon>Spiralia</taxon>
        <taxon>Lophotrochozoa</taxon>
        <taxon>Bryozoa</taxon>
        <taxon>Gymnolaemata</taxon>
        <taxon>Cheilostomatida</taxon>
        <taxon>Flustrina</taxon>
        <taxon>Buguloidea</taxon>
        <taxon>Bugulidae</taxon>
        <taxon>Bugula</taxon>
    </lineage>
</organism>
<gene>
    <name evidence="5" type="ORF">EB796_019042</name>
</gene>
<dbReference type="PROSITE" id="PS50001">
    <property type="entry name" value="SH2"/>
    <property type="match status" value="1"/>
</dbReference>
<feature type="domain" description="SH2" evidence="4">
    <location>
        <begin position="1"/>
        <end position="43"/>
    </location>
</feature>
<keyword evidence="3" id="KW-0727">SH2 domain</keyword>
<comment type="caution">
    <text evidence="5">The sequence shown here is derived from an EMBL/GenBank/DDBJ whole genome shotgun (WGS) entry which is preliminary data.</text>
</comment>
<dbReference type="GO" id="GO:0005068">
    <property type="term" value="F:transmembrane receptor protein tyrosine kinase adaptor activity"/>
    <property type="evidence" value="ECO:0007669"/>
    <property type="project" value="TreeGrafter"/>
</dbReference>
<evidence type="ECO:0000256" key="1">
    <source>
        <dbReference type="ARBA" id="ARBA00010220"/>
    </source>
</evidence>
<dbReference type="Pfam" id="PF00017">
    <property type="entry name" value="SH2"/>
    <property type="match status" value="1"/>
</dbReference>
<name>A0A7J7J9E7_BUGNE</name>
<dbReference type="OrthoDB" id="10047184at2759"/>
<evidence type="ECO:0000256" key="3">
    <source>
        <dbReference type="PROSITE-ProRule" id="PRU00191"/>
    </source>
</evidence>
<dbReference type="AlphaFoldDB" id="A0A7J7J9E7"/>
<protein>
    <submittedName>
        <fullName evidence="5">SH2B1</fullName>
    </submittedName>
</protein>
<dbReference type="SUPFAM" id="SSF55550">
    <property type="entry name" value="SH2 domain"/>
    <property type="match status" value="1"/>
</dbReference>
<sequence>MDAAHLVLAGGTAGHGSFLVRQSETRKGEFVLTFNFQGRAKKFYSLVEAMYKFVTKYTSYYQRTVLAVYCV</sequence>
<evidence type="ECO:0000313" key="5">
    <source>
        <dbReference type="EMBL" id="KAF6022655.1"/>
    </source>
</evidence>
<dbReference type="InterPro" id="IPR030523">
    <property type="entry name" value="SH2B"/>
</dbReference>
<dbReference type="GO" id="GO:0005886">
    <property type="term" value="C:plasma membrane"/>
    <property type="evidence" value="ECO:0007669"/>
    <property type="project" value="TreeGrafter"/>
</dbReference>
<reference evidence="5" key="1">
    <citation type="submission" date="2020-06" db="EMBL/GenBank/DDBJ databases">
        <title>Draft genome of Bugula neritina, a colonial animal packing powerful symbionts and potential medicines.</title>
        <authorList>
            <person name="Rayko M."/>
        </authorList>
    </citation>
    <scope>NUCLEOTIDE SEQUENCE [LARGE SCALE GENOMIC DNA]</scope>
    <source>
        <strain evidence="5">Kwan_BN1</strain>
    </source>
</reference>
<keyword evidence="6" id="KW-1185">Reference proteome</keyword>
<dbReference type="EMBL" id="VXIV02002821">
    <property type="protein sequence ID" value="KAF6022655.1"/>
    <property type="molecule type" value="Genomic_DNA"/>
</dbReference>
<dbReference type="Gene3D" id="3.30.505.10">
    <property type="entry name" value="SH2 domain"/>
    <property type="match status" value="1"/>
</dbReference>
<evidence type="ECO:0000256" key="2">
    <source>
        <dbReference type="ARBA" id="ARBA00022553"/>
    </source>
</evidence>